<keyword evidence="2" id="KW-1185">Reference proteome</keyword>
<dbReference type="AlphaFoldDB" id="A0A7G2CAT3"/>
<name>A0A7G2CAT3_9TRYP</name>
<protein>
    <submittedName>
        <fullName evidence="1">Uncharacterized protein</fullName>
    </submittedName>
</protein>
<dbReference type="VEuPathDB" id="TriTrypDB:ADEAN_000259500"/>
<proteinExistence type="predicted"/>
<reference evidence="1 2" key="1">
    <citation type="submission" date="2020-08" db="EMBL/GenBank/DDBJ databases">
        <authorList>
            <person name="Newling K."/>
            <person name="Davey J."/>
            <person name="Forrester S."/>
        </authorList>
    </citation>
    <scope>NUCLEOTIDE SEQUENCE [LARGE SCALE GENOMIC DNA]</scope>
    <source>
        <strain evidence="2">Crithidia deanei Carvalho (ATCC PRA-265)</strain>
    </source>
</reference>
<dbReference type="EMBL" id="LR877148">
    <property type="protein sequence ID" value="CAD2215142.1"/>
    <property type="molecule type" value="Genomic_DNA"/>
</dbReference>
<sequence>MSSSVTDIDSRLAALQAVAHDWRLKKSTQSSQTNYISILRLLTEEVSLLTRTRDIQTLVSSSVFSRMLAIAVEHAQTGMMSWLVVVGWDNVIQTVLGYVEDKKLFCVYTDQLWKAMLKIVKEGSYAANTPSTHALTSCLYLLRTLFEYAPVEVKVLRRQLPHPVKCVSILAREHSFRLLPFLVHNMAKCTLNADLLEYIKRGFESPEPSVVAAVVRAVEEILFSGTIIETAHRTVLLELLIHYVDRDVSLPDDTLHDAGLVLGCLFEFFQCEVNRYTPEAKAKWNYPAGVNPQQARKVLAPLFMPTIRPNIIKVFSVAFSQLLLRCAVPELMEDAIRSLFVLMLSIPENNRLLMSRIVVNAITEWVGRMPSNAHRIAFLIHIRGYLRGNHKEILPAKTALLCMCKAAPMLFSGREIDFVDDFLQLVEHQPFLMLPVCETIASFTTHSPILFAAYPQRVVGAMFVLRRQRPHRDPTRAHRLCQDGRMF</sequence>
<accession>A0A7G2CAT3</accession>
<dbReference type="InterPro" id="IPR016024">
    <property type="entry name" value="ARM-type_fold"/>
</dbReference>
<dbReference type="Proteomes" id="UP000515908">
    <property type="component" value="Chromosome 04"/>
</dbReference>
<evidence type="ECO:0000313" key="1">
    <source>
        <dbReference type="EMBL" id="CAD2215142.1"/>
    </source>
</evidence>
<organism evidence="1 2">
    <name type="scientific">Angomonas deanei</name>
    <dbReference type="NCBI Taxonomy" id="59799"/>
    <lineage>
        <taxon>Eukaryota</taxon>
        <taxon>Discoba</taxon>
        <taxon>Euglenozoa</taxon>
        <taxon>Kinetoplastea</taxon>
        <taxon>Metakinetoplastina</taxon>
        <taxon>Trypanosomatida</taxon>
        <taxon>Trypanosomatidae</taxon>
        <taxon>Strigomonadinae</taxon>
        <taxon>Angomonas</taxon>
    </lineage>
</organism>
<gene>
    <name evidence="1" type="ORF">ADEAN_000259500</name>
</gene>
<dbReference type="SUPFAM" id="SSF48371">
    <property type="entry name" value="ARM repeat"/>
    <property type="match status" value="1"/>
</dbReference>
<evidence type="ECO:0000313" key="2">
    <source>
        <dbReference type="Proteomes" id="UP000515908"/>
    </source>
</evidence>